<dbReference type="Pfam" id="PF11843">
    <property type="entry name" value="DUF3363"/>
    <property type="match status" value="1"/>
</dbReference>
<dbReference type="EMBL" id="CP007509">
    <property type="protein sequence ID" value="AHY42737.1"/>
    <property type="molecule type" value="Genomic_DNA"/>
</dbReference>
<accession>A0A023WR93</accession>
<sequence>MNDTRDRSLEERFQPEAGPPGHRGQSLVTQVLRQAGKAGGRRRPGAYRPGAGLGRGHVAARFVAGRSPRSRRVTIKTRLVNLRQAGRRSVSTHLRYIEREGVGREGEPGQAYDPMTDRADLEAFEARGREDRHQFRLIVSPEDAGSLEELRTFTRHLMERVAGDLGTRLDWVAVDHWNTDNPHTHVVLRGKDETGRDLIIARDYIAQGMRHRACELATEWLGPRTEREIRQGLQREVGQDRWTGLDRELLRQRQADGIRLQRLAQHPRRQPLIGRLQNLQRLGLARELRPGHWHIDDRAERTLRAMGERGDIVRTMQRAMSGMQRELSILEPGSDQVVVGRLAAKGLAGEAHDRVYLVIDGVDGKAHHLRLPAGADPADYPTDAVIEARASQAPSAVDRRVVSLAVEGLYHREHHRTLLAREDGLSGESQGLLNAHERRLEALRRAGIVERTGEGPWRVPADLVERGQQYDARRTGGLSVAVRSPLSIERQIGANGATWLDTQLIAGGQAISDRGFGAEVRAALHRRTDWLVEQRLAERRGARTLFARNLLATLRERELAATARDIEARTGLQHRPLVDGKPASGIYRRRIELASGRYALLDDGLGFSLVPWRPVIEPRLGQRLTARVQGAHVTWQIGRSRGPAIS</sequence>
<protein>
    <submittedName>
        <fullName evidence="2">Type VI secretion protein</fullName>
    </submittedName>
</protein>
<gene>
    <name evidence="2" type="ORF">UIB01_09680</name>
</gene>
<evidence type="ECO:0000313" key="2">
    <source>
        <dbReference type="EMBL" id="AHY42737.1"/>
    </source>
</evidence>
<dbReference type="AlphaFoldDB" id="A0A023WR93"/>
<dbReference type="RefSeq" id="WP_038659375.1">
    <property type="nucleotide sequence ID" value="NZ_CP011854.1"/>
</dbReference>
<reference evidence="2 3" key="1">
    <citation type="submission" date="2014-03" db="EMBL/GenBank/DDBJ databases">
        <title>Complete genome sequence of Pseudomonas stutzeri 19SMN4.</title>
        <authorList>
            <person name="Brunet-Galmes I."/>
            <person name="Nogales B."/>
            <person name="Busquets A."/>
            <person name="Pena A."/>
            <person name="Gomila M."/>
            <person name="Garcia-Valdes E."/>
            <person name="Lalucat J."/>
            <person name="Bennasar A."/>
            <person name="Bosch R."/>
        </authorList>
    </citation>
    <scope>NUCLEOTIDE SEQUENCE [LARGE SCALE GENOMIC DNA]</scope>
    <source>
        <strain evidence="2 3">19SMN4</strain>
    </source>
</reference>
<name>A0A023WR93_STUST</name>
<dbReference type="KEGG" id="pstu:UIB01_09680"/>
<feature type="region of interest" description="Disordered" evidence="1">
    <location>
        <begin position="1"/>
        <end position="25"/>
    </location>
</feature>
<dbReference type="Proteomes" id="UP000025238">
    <property type="component" value="Chromosome"/>
</dbReference>
<organism evidence="2 3">
    <name type="scientific">Stutzerimonas stutzeri</name>
    <name type="common">Pseudomonas stutzeri</name>
    <dbReference type="NCBI Taxonomy" id="316"/>
    <lineage>
        <taxon>Bacteria</taxon>
        <taxon>Pseudomonadati</taxon>
        <taxon>Pseudomonadota</taxon>
        <taxon>Gammaproteobacteria</taxon>
        <taxon>Pseudomonadales</taxon>
        <taxon>Pseudomonadaceae</taxon>
        <taxon>Stutzerimonas</taxon>
    </lineage>
</organism>
<dbReference type="InterPro" id="IPR021795">
    <property type="entry name" value="DUF3363"/>
</dbReference>
<evidence type="ECO:0000256" key="1">
    <source>
        <dbReference type="SAM" id="MobiDB-lite"/>
    </source>
</evidence>
<evidence type="ECO:0000313" key="3">
    <source>
        <dbReference type="Proteomes" id="UP000025238"/>
    </source>
</evidence>
<proteinExistence type="predicted"/>
<dbReference type="PATRIC" id="fig|316.97.peg.1935"/>
<feature type="compositionally biased region" description="Basic and acidic residues" evidence="1">
    <location>
        <begin position="1"/>
        <end position="14"/>
    </location>
</feature>